<reference evidence="1 2" key="1">
    <citation type="submission" date="2018-02" db="EMBL/GenBank/DDBJ databases">
        <title>Genomic Encyclopedia of Archaeal and Bacterial Type Strains, Phase II (KMG-II): from individual species to whole genera.</title>
        <authorList>
            <person name="Goeker M."/>
        </authorList>
    </citation>
    <scope>NUCLEOTIDE SEQUENCE [LARGE SCALE GENOMIC DNA]</scope>
    <source>
        <strain evidence="1 2">DSM 29526</strain>
    </source>
</reference>
<dbReference type="SUPFAM" id="SSF141452">
    <property type="entry name" value="Hcp1-like"/>
    <property type="match status" value="1"/>
</dbReference>
<accession>A0A2S6I849</accession>
<dbReference type="InterPro" id="IPR036624">
    <property type="entry name" value="Hcp1-lik_sf"/>
</dbReference>
<sequence length="176" mass="19124">MITTRFRPLLLGLLVFALPNLLSAQLAYALEIEDIAGELSAVGYEDQIKICSFSYGISSDAGSGRVSPSVTQGAFLLGKSTDRATPFLFAAVARIRRFDEVTLTAYREGAGNQVIMIFEFTNVVFTKFETGAEGSEGIDEVIGLLAEEVEITYRYYGNDGALAGTYVERFNFADGI</sequence>
<name>A0A2S6I849_9BACT</name>
<evidence type="ECO:0000313" key="2">
    <source>
        <dbReference type="Proteomes" id="UP000237662"/>
    </source>
</evidence>
<dbReference type="RefSeq" id="WP_104418267.1">
    <property type="nucleotide sequence ID" value="NZ_PTJC01000005.1"/>
</dbReference>
<gene>
    <name evidence="1" type="ORF">CLV84_0618</name>
</gene>
<dbReference type="PANTHER" id="PTHR36152:SF1">
    <property type="entry name" value="UBIQUITIN-LIKE DOMAIN-CONTAINING PROTEIN"/>
    <property type="match status" value="1"/>
</dbReference>
<dbReference type="AlphaFoldDB" id="A0A2S6I849"/>
<proteinExistence type="predicted"/>
<keyword evidence="2" id="KW-1185">Reference proteome</keyword>
<dbReference type="OrthoDB" id="1447896at2"/>
<dbReference type="InterPro" id="IPR008514">
    <property type="entry name" value="T6SS_Hcp"/>
</dbReference>
<protein>
    <submittedName>
        <fullName evidence="1">Type VI secretion system Hcp family effector</fullName>
    </submittedName>
</protein>
<dbReference type="PANTHER" id="PTHR36152">
    <property type="entry name" value="CYTOPLASMIC PROTEIN-RELATED"/>
    <property type="match status" value="1"/>
</dbReference>
<dbReference type="EMBL" id="PTJC01000005">
    <property type="protein sequence ID" value="PPK87670.1"/>
    <property type="molecule type" value="Genomic_DNA"/>
</dbReference>
<evidence type="ECO:0000313" key="1">
    <source>
        <dbReference type="EMBL" id="PPK87670.1"/>
    </source>
</evidence>
<dbReference type="InterPro" id="IPR053165">
    <property type="entry name" value="HSI-I_assembly_Hcp1"/>
</dbReference>
<dbReference type="Gene3D" id="2.30.110.20">
    <property type="entry name" value="Hcp1-like"/>
    <property type="match status" value="1"/>
</dbReference>
<comment type="caution">
    <text evidence="1">The sequence shown here is derived from an EMBL/GenBank/DDBJ whole genome shotgun (WGS) entry which is preliminary data.</text>
</comment>
<organism evidence="1 2">
    <name type="scientific">Neolewinella xylanilytica</name>
    <dbReference type="NCBI Taxonomy" id="1514080"/>
    <lineage>
        <taxon>Bacteria</taxon>
        <taxon>Pseudomonadati</taxon>
        <taxon>Bacteroidota</taxon>
        <taxon>Saprospiria</taxon>
        <taxon>Saprospirales</taxon>
        <taxon>Lewinellaceae</taxon>
        <taxon>Neolewinella</taxon>
    </lineage>
</organism>
<dbReference type="Pfam" id="PF05638">
    <property type="entry name" value="T6SS_HCP"/>
    <property type="match status" value="1"/>
</dbReference>
<dbReference type="Proteomes" id="UP000237662">
    <property type="component" value="Unassembled WGS sequence"/>
</dbReference>